<gene>
    <name evidence="3" type="ORF">AFUS01_LOCUS30308</name>
</gene>
<dbReference type="GO" id="GO:0016020">
    <property type="term" value="C:membrane"/>
    <property type="evidence" value="ECO:0007669"/>
    <property type="project" value="InterPro"/>
</dbReference>
<dbReference type="InterPro" id="IPR000998">
    <property type="entry name" value="MAM_dom"/>
</dbReference>
<dbReference type="EMBL" id="CAJVCH010462635">
    <property type="protein sequence ID" value="CAG7819889.1"/>
    <property type="molecule type" value="Genomic_DNA"/>
</dbReference>
<sequence>MNTNKEFLLVYCLALASCASFSSSLPAADDPLISLSSATEQSKVRSGRQVFPGVVVGWIRSYGRLSGGDSCTFGSAERVELCGWSRSNLSSLQWELSTGNNHNWIGGPPTDSSEEVEGGYVVFETSQIPNISGRSSQSAVLEGPIHPSTSALGACLTFNYAVAGLSPEKVRVLLHPIPNAVFALEGLALNRETDHGADVVLWETRDSTDGQWRTAEVVYTCRHPHQIYLEGIPHDAGQLTRRYRGFIAIDNVNLKSAEGCPGHCNFDGGFCDWTNEQTDDFDWSLGRGSQNPSTGPIMDRASYTHGGSSGGYAYIDSSFPRKTADKARLSSREFSRTGSGPLCMRFWTHMFGNGVGMLRVLIHDKEANEDRVVWSLAGEAGNAWYQGQVPISSSTSFKIVFEGEVGKNNLGDIAIDDISFAPGACPSAPQTAAGTSGDCTFEIDECGWTNVGSASRTDEMDWERRLGQNAKTPISDHTLGSPAGNFMTLGGIGVQRAGDRAWLVSQALKGSTRPRCLSFWYYMHEPFIDTSGPSLGGLKIYTRPAANNDLNPGQQKLTGVWRLYNQQAPVWKYAQAMIMESEQFQVIFEGVHGSSRANGFMAVDDIAFFEGDCETMPTSGYVSEGECSFEKDMCNWKNMSSDAVYRWQLATITRRPANLPDKTFGAPVGYAYFDIFSQNTVGSPVKLISPTVTSSAEKVCFSFWYSAFGAGDSTQLRVLVQEVRTSSDPDSSGDESEATQQIWRLTAVDLDTVRPEWRAAQVAFNGGTAKRIILEGKANNGGFAVDDASFHPGECPTRPPEASNRRK</sequence>
<feature type="chain" id="PRO_5035164888" description="MAM domain-containing protein" evidence="1">
    <location>
        <begin position="25"/>
        <end position="807"/>
    </location>
</feature>
<name>A0A8J2LBW3_9HEXA</name>
<feature type="signal peptide" evidence="1">
    <location>
        <begin position="1"/>
        <end position="24"/>
    </location>
</feature>
<feature type="domain" description="MAM" evidence="2">
    <location>
        <begin position="69"/>
        <end position="262"/>
    </location>
</feature>
<evidence type="ECO:0000313" key="4">
    <source>
        <dbReference type="Proteomes" id="UP000708208"/>
    </source>
</evidence>
<feature type="domain" description="MAM" evidence="2">
    <location>
        <begin position="437"/>
        <end position="615"/>
    </location>
</feature>
<proteinExistence type="predicted"/>
<dbReference type="Pfam" id="PF00629">
    <property type="entry name" value="MAM"/>
    <property type="match status" value="4"/>
</dbReference>
<dbReference type="SMART" id="SM00137">
    <property type="entry name" value="MAM"/>
    <property type="match status" value="4"/>
</dbReference>
<dbReference type="PANTHER" id="PTHR23282">
    <property type="entry name" value="APICAL ENDOSOMAL GLYCOPROTEIN PRECURSOR"/>
    <property type="match status" value="1"/>
</dbReference>
<dbReference type="PROSITE" id="PS50060">
    <property type="entry name" value="MAM_2"/>
    <property type="match status" value="4"/>
</dbReference>
<accession>A0A8J2LBW3</accession>
<feature type="domain" description="MAM" evidence="2">
    <location>
        <begin position="262"/>
        <end position="427"/>
    </location>
</feature>
<dbReference type="Proteomes" id="UP000708208">
    <property type="component" value="Unassembled WGS sequence"/>
</dbReference>
<reference evidence="3" key="1">
    <citation type="submission" date="2021-06" db="EMBL/GenBank/DDBJ databases">
        <authorList>
            <person name="Hodson N. C."/>
            <person name="Mongue J. A."/>
            <person name="Jaron S. K."/>
        </authorList>
    </citation>
    <scope>NUCLEOTIDE SEQUENCE</scope>
</reference>
<keyword evidence="1" id="KW-0732">Signal</keyword>
<feature type="domain" description="MAM" evidence="2">
    <location>
        <begin position="625"/>
        <end position="797"/>
    </location>
</feature>
<comment type="caution">
    <text evidence="3">The sequence shown here is derived from an EMBL/GenBank/DDBJ whole genome shotgun (WGS) entry which is preliminary data.</text>
</comment>
<evidence type="ECO:0000256" key="1">
    <source>
        <dbReference type="SAM" id="SignalP"/>
    </source>
</evidence>
<evidence type="ECO:0000259" key="2">
    <source>
        <dbReference type="PROSITE" id="PS50060"/>
    </source>
</evidence>
<dbReference type="CDD" id="cd06263">
    <property type="entry name" value="MAM"/>
    <property type="match status" value="4"/>
</dbReference>
<dbReference type="InterPro" id="IPR051560">
    <property type="entry name" value="MAM_domain-containing"/>
</dbReference>
<evidence type="ECO:0000313" key="3">
    <source>
        <dbReference type="EMBL" id="CAG7819889.1"/>
    </source>
</evidence>
<organism evidence="3 4">
    <name type="scientific">Allacma fusca</name>
    <dbReference type="NCBI Taxonomy" id="39272"/>
    <lineage>
        <taxon>Eukaryota</taxon>
        <taxon>Metazoa</taxon>
        <taxon>Ecdysozoa</taxon>
        <taxon>Arthropoda</taxon>
        <taxon>Hexapoda</taxon>
        <taxon>Collembola</taxon>
        <taxon>Symphypleona</taxon>
        <taxon>Sminthuridae</taxon>
        <taxon>Allacma</taxon>
    </lineage>
</organism>
<dbReference type="OrthoDB" id="409956at2759"/>
<keyword evidence="4" id="KW-1185">Reference proteome</keyword>
<dbReference type="PANTHER" id="PTHR23282:SF101">
    <property type="entry name" value="MAM DOMAIN-CONTAINING PROTEIN"/>
    <property type="match status" value="1"/>
</dbReference>
<dbReference type="PROSITE" id="PS51257">
    <property type="entry name" value="PROKAR_LIPOPROTEIN"/>
    <property type="match status" value="1"/>
</dbReference>
<dbReference type="AlphaFoldDB" id="A0A8J2LBW3"/>
<protein>
    <recommendedName>
        <fullName evidence="2">MAM domain-containing protein</fullName>
    </recommendedName>
</protein>